<dbReference type="AlphaFoldDB" id="A0A2H6CU85"/>
<evidence type="ECO:0000256" key="1">
    <source>
        <dbReference type="ARBA" id="ARBA00004651"/>
    </source>
</evidence>
<evidence type="ECO:0000313" key="10">
    <source>
        <dbReference type="EMBL" id="GBD68548.1"/>
    </source>
</evidence>
<keyword evidence="3 8" id="KW-0813">Transport</keyword>
<feature type="transmembrane region" description="Helical" evidence="8">
    <location>
        <begin position="146"/>
        <end position="167"/>
    </location>
</feature>
<dbReference type="GO" id="GO:0005886">
    <property type="term" value="C:plasma membrane"/>
    <property type="evidence" value="ECO:0007669"/>
    <property type="project" value="UniProtKB-SubCell"/>
</dbReference>
<organism evidence="10 11">
    <name type="scientific">Tetragenococcus halophilus subsp. halophilus</name>
    <dbReference type="NCBI Taxonomy" id="1513897"/>
    <lineage>
        <taxon>Bacteria</taxon>
        <taxon>Bacillati</taxon>
        <taxon>Bacillota</taxon>
        <taxon>Bacilli</taxon>
        <taxon>Lactobacillales</taxon>
        <taxon>Enterococcaceae</taxon>
        <taxon>Tetragenococcus</taxon>
    </lineage>
</organism>
<dbReference type="InterPro" id="IPR047817">
    <property type="entry name" value="ABC2_TM_bact-type"/>
</dbReference>
<evidence type="ECO:0000256" key="4">
    <source>
        <dbReference type="ARBA" id="ARBA00022475"/>
    </source>
</evidence>
<dbReference type="RefSeq" id="WP_103103533.1">
    <property type="nucleotide sequence ID" value="NZ_BDEC01000056.1"/>
</dbReference>
<accession>A0A2H6CU85</accession>
<keyword evidence="7 8" id="KW-0472">Membrane</keyword>
<evidence type="ECO:0000256" key="2">
    <source>
        <dbReference type="ARBA" id="ARBA00007783"/>
    </source>
</evidence>
<dbReference type="PANTHER" id="PTHR30413">
    <property type="entry name" value="INNER MEMBRANE TRANSPORT PERMEASE"/>
    <property type="match status" value="1"/>
</dbReference>
<evidence type="ECO:0000259" key="9">
    <source>
        <dbReference type="PROSITE" id="PS51012"/>
    </source>
</evidence>
<feature type="transmembrane region" description="Helical" evidence="8">
    <location>
        <begin position="37"/>
        <end position="58"/>
    </location>
</feature>
<evidence type="ECO:0000256" key="8">
    <source>
        <dbReference type="RuleBase" id="RU361157"/>
    </source>
</evidence>
<evidence type="ECO:0000256" key="3">
    <source>
        <dbReference type="ARBA" id="ARBA00022448"/>
    </source>
</evidence>
<evidence type="ECO:0000256" key="5">
    <source>
        <dbReference type="ARBA" id="ARBA00022692"/>
    </source>
</evidence>
<sequence length="269" mass="31176">MKEIITVIKEQFTHIGMILRMSRYEDKADYQSHYLGLAWQILNPAIQVGIYYLIFGIGLRQSQEVGDVPFIVWMLIGVTVWFYVNKSILGASNSIFKQISLVSKMKFPVSILPTINIVSNLSSYFPMVAIVIATVLSFGISPTIYWIQYIYYFICLISFLFAFGLLNATITILVRDYHIFLQSIIRLFFYVSGAIVNFENSGLPEYAVNILRLNPIYYIIDGFRDTFLSRGWFFEKATYTLVFWGIVFILLILGSHLHMKFRAKFVDYI</sequence>
<dbReference type="InterPro" id="IPR013525">
    <property type="entry name" value="ABC2_TM"/>
</dbReference>
<dbReference type="PANTHER" id="PTHR30413:SF10">
    <property type="entry name" value="CAPSULE POLYSACCHARIDE EXPORT INNER-MEMBRANE PROTEIN CTRC"/>
    <property type="match status" value="1"/>
</dbReference>
<gene>
    <name evidence="10" type="ORF">TEHN7118_1354</name>
</gene>
<evidence type="ECO:0000256" key="6">
    <source>
        <dbReference type="ARBA" id="ARBA00022989"/>
    </source>
</evidence>
<dbReference type="GO" id="GO:0140359">
    <property type="term" value="F:ABC-type transporter activity"/>
    <property type="evidence" value="ECO:0007669"/>
    <property type="project" value="InterPro"/>
</dbReference>
<keyword evidence="11" id="KW-1185">Reference proteome</keyword>
<feature type="transmembrane region" description="Helical" evidence="8">
    <location>
        <begin position="70"/>
        <end position="96"/>
    </location>
</feature>
<dbReference type="EMBL" id="BDEC01000056">
    <property type="protein sequence ID" value="GBD68548.1"/>
    <property type="molecule type" value="Genomic_DNA"/>
</dbReference>
<feature type="transmembrane region" description="Helical" evidence="8">
    <location>
        <begin position="237"/>
        <end position="254"/>
    </location>
</feature>
<dbReference type="GO" id="GO:0015920">
    <property type="term" value="P:lipopolysaccharide transport"/>
    <property type="evidence" value="ECO:0007669"/>
    <property type="project" value="TreeGrafter"/>
</dbReference>
<protein>
    <recommendedName>
        <fullName evidence="8">Transport permease protein</fullName>
    </recommendedName>
</protein>
<comment type="caution">
    <text evidence="10">The sequence shown here is derived from an EMBL/GenBank/DDBJ whole genome shotgun (WGS) entry which is preliminary data.</text>
</comment>
<comment type="similarity">
    <text evidence="2 8">Belongs to the ABC-2 integral membrane protein family.</text>
</comment>
<feature type="domain" description="ABC transmembrane type-2" evidence="9">
    <location>
        <begin position="35"/>
        <end position="261"/>
    </location>
</feature>
<feature type="transmembrane region" description="Helical" evidence="8">
    <location>
        <begin position="179"/>
        <end position="198"/>
    </location>
</feature>
<evidence type="ECO:0000313" key="11">
    <source>
        <dbReference type="Proteomes" id="UP000236214"/>
    </source>
</evidence>
<keyword evidence="6 8" id="KW-1133">Transmembrane helix</keyword>
<name>A0A2H6CU85_TETHA</name>
<dbReference type="PROSITE" id="PS51012">
    <property type="entry name" value="ABC_TM2"/>
    <property type="match status" value="1"/>
</dbReference>
<reference evidence="10 11" key="1">
    <citation type="submission" date="2016-05" db="EMBL/GenBank/DDBJ databases">
        <title>Whole genome sequencing of Tetragenococcus halophilus subsp. halophilus NISL 7118.</title>
        <authorList>
            <person name="Shiwa Y."/>
            <person name="Nishimura I."/>
            <person name="Yoshikawa H."/>
            <person name="Koyama Y."/>
            <person name="Oguma T."/>
        </authorList>
    </citation>
    <scope>NUCLEOTIDE SEQUENCE [LARGE SCALE GENOMIC DNA]</scope>
    <source>
        <strain evidence="10 11">NISL 7118</strain>
    </source>
</reference>
<comment type="subcellular location">
    <subcellularLocation>
        <location evidence="1 8">Cell membrane</location>
        <topology evidence="1 8">Multi-pass membrane protein</topology>
    </subcellularLocation>
</comment>
<keyword evidence="5 8" id="KW-0812">Transmembrane</keyword>
<evidence type="ECO:0000256" key="7">
    <source>
        <dbReference type="ARBA" id="ARBA00023136"/>
    </source>
</evidence>
<feature type="transmembrane region" description="Helical" evidence="8">
    <location>
        <begin position="117"/>
        <end position="140"/>
    </location>
</feature>
<proteinExistence type="inferred from homology"/>
<dbReference type="Pfam" id="PF01061">
    <property type="entry name" value="ABC2_membrane"/>
    <property type="match status" value="1"/>
</dbReference>
<dbReference type="Proteomes" id="UP000236214">
    <property type="component" value="Unassembled WGS sequence"/>
</dbReference>
<keyword evidence="4 8" id="KW-1003">Cell membrane</keyword>